<dbReference type="InterPro" id="IPR000551">
    <property type="entry name" value="MerR-type_HTH_dom"/>
</dbReference>
<dbReference type="SUPFAM" id="SSF46955">
    <property type="entry name" value="Putative DNA-binding domain"/>
    <property type="match status" value="1"/>
</dbReference>
<comment type="caution">
    <text evidence="3">The sequence shown here is derived from an EMBL/GenBank/DDBJ whole genome shotgun (WGS) entry which is preliminary data.</text>
</comment>
<dbReference type="Proteomes" id="UP001233836">
    <property type="component" value="Unassembled WGS sequence"/>
</dbReference>
<dbReference type="Pfam" id="PF13411">
    <property type="entry name" value="MerR_1"/>
    <property type="match status" value="1"/>
</dbReference>
<dbReference type="SMART" id="SM00422">
    <property type="entry name" value="HTH_MERR"/>
    <property type="match status" value="1"/>
</dbReference>
<dbReference type="CDD" id="cd01106">
    <property type="entry name" value="HTH_TipAL-Mta"/>
    <property type="match status" value="1"/>
</dbReference>
<feature type="domain" description="HTH merR-type" evidence="2">
    <location>
        <begin position="1"/>
        <end position="70"/>
    </location>
</feature>
<dbReference type="EMBL" id="JAUSTI010000007">
    <property type="protein sequence ID" value="MDQ0171357.1"/>
    <property type="molecule type" value="Genomic_DNA"/>
</dbReference>
<gene>
    <name evidence="3" type="ORF">J2T19_002819</name>
</gene>
<reference evidence="3 4" key="1">
    <citation type="submission" date="2023-07" db="EMBL/GenBank/DDBJ databases">
        <title>Sorghum-associated microbial communities from plants grown in Nebraska, USA.</title>
        <authorList>
            <person name="Schachtman D."/>
        </authorList>
    </citation>
    <scope>NUCLEOTIDE SEQUENCE [LARGE SCALE GENOMIC DNA]</scope>
    <source>
        <strain evidence="3 4">DS1314</strain>
    </source>
</reference>
<dbReference type="PANTHER" id="PTHR30204:SF96">
    <property type="entry name" value="CHROMOSOME-ANCHORING PROTEIN RACA"/>
    <property type="match status" value="1"/>
</dbReference>
<evidence type="ECO:0000259" key="2">
    <source>
        <dbReference type="PROSITE" id="PS50937"/>
    </source>
</evidence>
<sequence>MIHIKELAEQTNITVRTLRYYEQIELLISSSKTGGGHRLYTEEDLQKLQEIQFYKSMGYSLSDIKMMLTDSEWNWTAGLVKQLTYITNERSRIKEMEQLLRTVISGLALEKGDQEQVIQNLIKLTMQDKRNFERFKEQTFDEAELHLWDKLPKMNADNPESMEWIGLIGMITKYHTSQKPLSSGCVQNVIRRMLEKQQAEYKGEDAFLDKLWEMRKSPTESEQLGLYPIDAEVLEYMEQAYNIFMKSQSSIDTGGDT</sequence>
<accession>A0ABT9WDN9</accession>
<keyword evidence="1 3" id="KW-0238">DNA-binding</keyword>
<keyword evidence="4" id="KW-1185">Reference proteome</keyword>
<evidence type="ECO:0000256" key="1">
    <source>
        <dbReference type="ARBA" id="ARBA00023125"/>
    </source>
</evidence>
<name>A0ABT9WDN9_9BACL</name>
<dbReference type="PROSITE" id="PS50937">
    <property type="entry name" value="HTH_MERR_2"/>
    <property type="match status" value="1"/>
</dbReference>
<dbReference type="PANTHER" id="PTHR30204">
    <property type="entry name" value="REDOX-CYCLING DRUG-SENSING TRANSCRIPTIONAL ACTIVATOR SOXR"/>
    <property type="match status" value="1"/>
</dbReference>
<evidence type="ECO:0000313" key="4">
    <source>
        <dbReference type="Proteomes" id="UP001233836"/>
    </source>
</evidence>
<organism evidence="3 4">
    <name type="scientific">Paenibacillus tundrae</name>
    <dbReference type="NCBI Taxonomy" id="528187"/>
    <lineage>
        <taxon>Bacteria</taxon>
        <taxon>Bacillati</taxon>
        <taxon>Bacillota</taxon>
        <taxon>Bacilli</taxon>
        <taxon>Bacillales</taxon>
        <taxon>Paenibacillaceae</taxon>
        <taxon>Paenibacillus</taxon>
    </lineage>
</organism>
<evidence type="ECO:0000313" key="3">
    <source>
        <dbReference type="EMBL" id="MDQ0171357.1"/>
    </source>
</evidence>
<dbReference type="Gene3D" id="1.10.1660.10">
    <property type="match status" value="1"/>
</dbReference>
<dbReference type="InterPro" id="IPR009061">
    <property type="entry name" value="DNA-bd_dom_put_sf"/>
</dbReference>
<dbReference type="RefSeq" id="WP_307216631.1">
    <property type="nucleotide sequence ID" value="NZ_JAUSTI010000007.1"/>
</dbReference>
<proteinExistence type="predicted"/>
<dbReference type="GO" id="GO:0003677">
    <property type="term" value="F:DNA binding"/>
    <property type="evidence" value="ECO:0007669"/>
    <property type="project" value="UniProtKB-KW"/>
</dbReference>
<protein>
    <submittedName>
        <fullName evidence="3">DNA-binding transcriptional MerR regulator</fullName>
    </submittedName>
</protein>
<dbReference type="InterPro" id="IPR047057">
    <property type="entry name" value="MerR_fam"/>
</dbReference>